<sequence>MKIGLVLLVAASVVLTGCASGVTRAPSSPTAQAVRPVNPVVSAVSTSFTDDGKAAASENLKFNADELRSHVKRALEANSLLNGKTDSAAPELEIRIKGVRVRSNFSAVMWGIMAGSDYITADVVLKDAAGKEIDKYEVSVSYGLGGLAGGQDTTRMGWLYEKFAEETVKELKRP</sequence>
<dbReference type="PROSITE" id="PS51257">
    <property type="entry name" value="PROKAR_LIPOPROTEIN"/>
    <property type="match status" value="1"/>
</dbReference>
<keyword evidence="1" id="KW-0732">Signal</keyword>
<dbReference type="RefSeq" id="WP_275706249.1">
    <property type="nucleotide sequence ID" value="NZ_JAKLTN010000001.1"/>
</dbReference>
<reference evidence="2" key="1">
    <citation type="submission" date="2022-01" db="EMBL/GenBank/DDBJ databases">
        <authorList>
            <person name="Jo J.-H."/>
            <person name="Im W.-T."/>
        </authorList>
    </citation>
    <scope>NUCLEOTIDE SEQUENCE</scope>
    <source>
        <strain evidence="2">XY25</strain>
    </source>
</reference>
<feature type="chain" id="PRO_5045445436" evidence="1">
    <location>
        <begin position="20"/>
        <end position="174"/>
    </location>
</feature>
<gene>
    <name evidence="2" type="ORF">LZ012_00065</name>
</gene>
<evidence type="ECO:0000313" key="3">
    <source>
        <dbReference type="Proteomes" id="UP001165384"/>
    </source>
</evidence>
<protein>
    <submittedName>
        <fullName evidence="2">DUF4410 domain-containing protein</fullName>
    </submittedName>
</protein>
<organism evidence="2 3">
    <name type="scientific">Dechloromonas hankyongensis</name>
    <dbReference type="NCBI Taxonomy" id="2908002"/>
    <lineage>
        <taxon>Bacteria</taxon>
        <taxon>Pseudomonadati</taxon>
        <taxon>Pseudomonadota</taxon>
        <taxon>Betaproteobacteria</taxon>
        <taxon>Rhodocyclales</taxon>
        <taxon>Azonexaceae</taxon>
        <taxon>Dechloromonas</taxon>
    </lineage>
</organism>
<name>A0ABS9JWT5_9RHOO</name>
<feature type="signal peptide" evidence="1">
    <location>
        <begin position="1"/>
        <end position="19"/>
    </location>
</feature>
<keyword evidence="3" id="KW-1185">Reference proteome</keyword>
<comment type="caution">
    <text evidence="2">The sequence shown here is derived from an EMBL/GenBank/DDBJ whole genome shotgun (WGS) entry which is preliminary data.</text>
</comment>
<dbReference type="InterPro" id="IPR025522">
    <property type="entry name" value="DUF4410"/>
</dbReference>
<proteinExistence type="predicted"/>
<dbReference type="EMBL" id="JAKLTN010000001">
    <property type="protein sequence ID" value="MCG2575383.1"/>
    <property type="molecule type" value="Genomic_DNA"/>
</dbReference>
<dbReference type="Pfam" id="PF14366">
    <property type="entry name" value="DUF4410"/>
    <property type="match status" value="1"/>
</dbReference>
<evidence type="ECO:0000313" key="2">
    <source>
        <dbReference type="EMBL" id="MCG2575383.1"/>
    </source>
</evidence>
<dbReference type="Proteomes" id="UP001165384">
    <property type="component" value="Unassembled WGS sequence"/>
</dbReference>
<accession>A0ABS9JWT5</accession>
<evidence type="ECO:0000256" key="1">
    <source>
        <dbReference type="SAM" id="SignalP"/>
    </source>
</evidence>